<dbReference type="Proteomes" id="UP000297907">
    <property type="component" value="Unassembled WGS sequence"/>
</dbReference>
<keyword evidence="8" id="KW-0862">Zinc</keyword>
<dbReference type="InterPro" id="IPR011059">
    <property type="entry name" value="Metal-dep_hydrolase_composite"/>
</dbReference>
<dbReference type="GO" id="GO:0000256">
    <property type="term" value="P:allantoin catabolic process"/>
    <property type="evidence" value="ECO:0007669"/>
    <property type="project" value="InterPro"/>
</dbReference>
<dbReference type="Pfam" id="PF01979">
    <property type="entry name" value="Amidohydro_1"/>
    <property type="match status" value="1"/>
</dbReference>
<dbReference type="RefSeq" id="WP_134453064.1">
    <property type="nucleotide sequence ID" value="NZ_SOFL01000019.1"/>
</dbReference>
<evidence type="ECO:0000256" key="6">
    <source>
        <dbReference type="ARBA" id="ARBA00022723"/>
    </source>
</evidence>
<dbReference type="NCBIfam" id="TIGR03178">
    <property type="entry name" value="allantoinase"/>
    <property type="match status" value="1"/>
</dbReference>
<comment type="subunit">
    <text evidence="4">Homotetramer.</text>
</comment>
<evidence type="ECO:0000256" key="2">
    <source>
        <dbReference type="ARBA" id="ARBA00004968"/>
    </source>
</evidence>
<comment type="pathway">
    <text evidence="2">Nitrogen metabolism; (S)-allantoin degradation; allantoate from (S)-allantoin: step 1/1.</text>
</comment>
<keyword evidence="6" id="KW-0479">Metal-binding</keyword>
<dbReference type="SUPFAM" id="SSF51556">
    <property type="entry name" value="Metallo-dependent hydrolases"/>
    <property type="match status" value="1"/>
</dbReference>
<protein>
    <recommendedName>
        <fullName evidence="5">allantoinase</fullName>
        <ecNumber evidence="5">3.5.2.5</ecNumber>
    </recommendedName>
</protein>
<dbReference type="InterPro" id="IPR006680">
    <property type="entry name" value="Amidohydro-rel"/>
</dbReference>
<dbReference type="EMBL" id="SOFL01000019">
    <property type="protein sequence ID" value="TFC03948.1"/>
    <property type="molecule type" value="Genomic_DNA"/>
</dbReference>
<evidence type="ECO:0000256" key="1">
    <source>
        <dbReference type="ARBA" id="ARBA00001947"/>
    </source>
</evidence>
<evidence type="ECO:0000259" key="9">
    <source>
        <dbReference type="Pfam" id="PF01979"/>
    </source>
</evidence>
<dbReference type="OrthoDB" id="9803027at2"/>
<feature type="domain" description="Amidohydrolase-related" evidence="9">
    <location>
        <begin position="53"/>
        <end position="375"/>
    </location>
</feature>
<dbReference type="GO" id="GO:0004038">
    <property type="term" value="F:allantoinase activity"/>
    <property type="evidence" value="ECO:0007669"/>
    <property type="project" value="UniProtKB-EC"/>
</dbReference>
<dbReference type="Gene3D" id="3.20.20.140">
    <property type="entry name" value="Metal-dependent hydrolases"/>
    <property type="match status" value="1"/>
</dbReference>
<dbReference type="InterPro" id="IPR032466">
    <property type="entry name" value="Metal_Hydrolase"/>
</dbReference>
<comment type="cofactor">
    <cofactor evidence="1">
        <name>Zn(2+)</name>
        <dbReference type="ChEBI" id="CHEBI:29105"/>
    </cofactor>
</comment>
<evidence type="ECO:0000256" key="4">
    <source>
        <dbReference type="ARBA" id="ARBA00011881"/>
    </source>
</evidence>
<dbReference type="GO" id="GO:0050897">
    <property type="term" value="F:cobalt ion binding"/>
    <property type="evidence" value="ECO:0007669"/>
    <property type="project" value="InterPro"/>
</dbReference>
<keyword evidence="7 10" id="KW-0378">Hydrolase</keyword>
<dbReference type="SUPFAM" id="SSF51338">
    <property type="entry name" value="Composite domain of metallo-dependent hydrolases"/>
    <property type="match status" value="1"/>
</dbReference>
<evidence type="ECO:0000313" key="10">
    <source>
        <dbReference type="EMBL" id="TFC03948.1"/>
    </source>
</evidence>
<dbReference type="PANTHER" id="PTHR43668:SF2">
    <property type="entry name" value="ALLANTOINASE"/>
    <property type="match status" value="1"/>
</dbReference>
<comment type="caution">
    <text evidence="10">The sequence shown here is derived from an EMBL/GenBank/DDBJ whole genome shotgun (WGS) entry which is preliminary data.</text>
</comment>
<dbReference type="InterPro" id="IPR017593">
    <property type="entry name" value="Allantoinase"/>
</dbReference>
<sequence length="478" mass="49342">MYDLVIRSAHVLTEQGFTPAAVAITGGVIRAITPVDAPLEARIDRTLPAGQVLQPGIIDTHVHVNEPGRTDWEGFGSATRAAAAGGVTTIIDMPLNSIPPTTTVPALELKRAAAAPQATVNVGFWGGAIPGNLGSLEPLHDAGVFGFKAFLSPSGVDEFPHLTPEQLDAAATEIAGFGGLLVVHAEDPAVLDSSPDASGTSYRDFVASRPDAAEDSAIARVIEVVRRTGVRAHILHLSSAQVLPRLAAARAEGLPITVETCPHYLSFAAESIADGATAFKCCPPIRGEGNRDQLWQGLADGVIDLIASDHSPATRELKLGHGGDFGLAWGGISGLQLSLPAVWTAARARGFALEQVLHWMAGATARFAGLAAGALPVRALPVGALPVGALPVGALPVGAIEVGAAADLVAFAPEEAFTVNVNTLRHKNRVSAFDGATLFGRVHTTWLAGAVIYAVDDTAFDVATASTRPPAGRLLSAR</sequence>
<name>A0A4R8WB08_9MICO</name>
<dbReference type="GO" id="GO:0008270">
    <property type="term" value="F:zinc ion binding"/>
    <property type="evidence" value="ECO:0007669"/>
    <property type="project" value="InterPro"/>
</dbReference>
<dbReference type="GO" id="GO:0005737">
    <property type="term" value="C:cytoplasm"/>
    <property type="evidence" value="ECO:0007669"/>
    <property type="project" value="TreeGrafter"/>
</dbReference>
<reference evidence="10 11" key="1">
    <citation type="submission" date="2019-03" db="EMBL/GenBank/DDBJ databases">
        <title>Genomics of glacier-inhabiting Cryobacterium strains.</title>
        <authorList>
            <person name="Liu Q."/>
            <person name="Xin Y.-H."/>
        </authorList>
    </citation>
    <scope>NUCLEOTIDE SEQUENCE [LARGE SCALE GENOMIC DNA]</scope>
    <source>
        <strain evidence="10 11">RHLS22-1</strain>
    </source>
</reference>
<dbReference type="PANTHER" id="PTHR43668">
    <property type="entry name" value="ALLANTOINASE"/>
    <property type="match status" value="1"/>
</dbReference>
<dbReference type="GO" id="GO:0006145">
    <property type="term" value="P:purine nucleobase catabolic process"/>
    <property type="evidence" value="ECO:0007669"/>
    <property type="project" value="TreeGrafter"/>
</dbReference>
<evidence type="ECO:0000256" key="7">
    <source>
        <dbReference type="ARBA" id="ARBA00022801"/>
    </source>
</evidence>
<evidence type="ECO:0000313" key="11">
    <source>
        <dbReference type="Proteomes" id="UP000297907"/>
    </source>
</evidence>
<proteinExistence type="inferred from homology"/>
<accession>A0A4R8WB08</accession>
<evidence type="ECO:0000256" key="5">
    <source>
        <dbReference type="ARBA" id="ARBA00012863"/>
    </source>
</evidence>
<gene>
    <name evidence="10" type="primary">allB</name>
    <name evidence="10" type="ORF">E3O42_05965</name>
</gene>
<dbReference type="InterPro" id="IPR050138">
    <property type="entry name" value="DHOase/Allantoinase_Hydrolase"/>
</dbReference>
<dbReference type="AlphaFoldDB" id="A0A4R8WB08"/>
<keyword evidence="11" id="KW-1185">Reference proteome</keyword>
<evidence type="ECO:0000256" key="3">
    <source>
        <dbReference type="ARBA" id="ARBA00010368"/>
    </source>
</evidence>
<organism evidence="10 11">
    <name type="scientific">Cryobacterium adonitolivorans</name>
    <dbReference type="NCBI Taxonomy" id="1259189"/>
    <lineage>
        <taxon>Bacteria</taxon>
        <taxon>Bacillati</taxon>
        <taxon>Actinomycetota</taxon>
        <taxon>Actinomycetes</taxon>
        <taxon>Micrococcales</taxon>
        <taxon>Microbacteriaceae</taxon>
        <taxon>Cryobacterium</taxon>
    </lineage>
</organism>
<comment type="similarity">
    <text evidence="3">Belongs to the metallo-dependent hydrolases superfamily. Allantoinase family.</text>
</comment>
<dbReference type="EC" id="3.5.2.5" evidence="5"/>
<evidence type="ECO:0000256" key="8">
    <source>
        <dbReference type="ARBA" id="ARBA00022833"/>
    </source>
</evidence>